<reference evidence="2 3" key="1">
    <citation type="submission" date="2019-04" db="EMBL/GenBank/DDBJ databases">
        <title>High contiguity whole genome sequence and gene annotation resource for two Venturia nashicola isolates.</title>
        <authorList>
            <person name="Prokchorchik M."/>
            <person name="Won K."/>
            <person name="Lee Y."/>
            <person name="Choi E.D."/>
            <person name="Segonzac C."/>
            <person name="Sohn K.H."/>
        </authorList>
    </citation>
    <scope>NUCLEOTIDE SEQUENCE [LARGE SCALE GENOMIC DNA]</scope>
    <source>
        <strain evidence="2 3">PRI2</strain>
    </source>
</reference>
<dbReference type="EMBL" id="SNSC02000011">
    <property type="protein sequence ID" value="TID20168.1"/>
    <property type="molecule type" value="Genomic_DNA"/>
</dbReference>
<accession>A0A4Z1PFD4</accession>
<dbReference type="GO" id="GO:0005829">
    <property type="term" value="C:cytosol"/>
    <property type="evidence" value="ECO:0007669"/>
    <property type="project" value="UniProtKB-SubCell"/>
</dbReference>
<name>A0A4Z1PFD4_9PEZI</name>
<evidence type="ECO:0000313" key="2">
    <source>
        <dbReference type="EMBL" id="TID20168.1"/>
    </source>
</evidence>
<protein>
    <submittedName>
        <fullName evidence="2">Glycoside hydrolase family 85 protein</fullName>
    </submittedName>
</protein>
<proteinExistence type="predicted"/>
<evidence type="ECO:0000313" key="3">
    <source>
        <dbReference type="Proteomes" id="UP000298493"/>
    </source>
</evidence>
<dbReference type="PANTHER" id="PTHR13246">
    <property type="entry name" value="ENDO BETA N-ACETYLGLUCOSAMINIDASE"/>
    <property type="match status" value="1"/>
</dbReference>
<keyword evidence="2" id="KW-0378">Hydrolase</keyword>
<dbReference type="STRING" id="86259.A0A4Z1PFD4"/>
<dbReference type="InterPro" id="IPR032979">
    <property type="entry name" value="ENGase"/>
</dbReference>
<dbReference type="Gene3D" id="3.20.20.80">
    <property type="entry name" value="Glycosidases"/>
    <property type="match status" value="1"/>
</dbReference>
<organism evidence="2 3">
    <name type="scientific">Venturia nashicola</name>
    <dbReference type="NCBI Taxonomy" id="86259"/>
    <lineage>
        <taxon>Eukaryota</taxon>
        <taxon>Fungi</taxon>
        <taxon>Dikarya</taxon>
        <taxon>Ascomycota</taxon>
        <taxon>Pezizomycotina</taxon>
        <taxon>Dothideomycetes</taxon>
        <taxon>Pleosporomycetidae</taxon>
        <taxon>Venturiales</taxon>
        <taxon>Venturiaceae</taxon>
        <taxon>Venturia</taxon>
    </lineage>
</organism>
<gene>
    <name evidence="2" type="ORF">E6O75_ATG07628</name>
</gene>
<feature type="domain" description="Cytosolic endo-beta-N-acetylglucosaminidase TIM barrel" evidence="1">
    <location>
        <begin position="125"/>
        <end position="417"/>
    </location>
</feature>
<dbReference type="PANTHER" id="PTHR13246:SF1">
    <property type="entry name" value="CYTOSOLIC ENDO-BETA-N-ACETYLGLUCOSAMINIDASE"/>
    <property type="match status" value="1"/>
</dbReference>
<dbReference type="GO" id="GO:0033925">
    <property type="term" value="F:mannosyl-glycoprotein endo-beta-N-acetylglucosaminidase activity"/>
    <property type="evidence" value="ECO:0007669"/>
    <property type="project" value="UniProtKB-EC"/>
</dbReference>
<dbReference type="Pfam" id="PF03644">
    <property type="entry name" value="Glyco_hydro_85"/>
    <property type="match status" value="1"/>
</dbReference>
<dbReference type="InterPro" id="IPR005201">
    <property type="entry name" value="TIM_ENGase"/>
</dbReference>
<keyword evidence="3" id="KW-1185">Reference proteome</keyword>
<evidence type="ECO:0000259" key="1">
    <source>
        <dbReference type="Pfam" id="PF03644"/>
    </source>
</evidence>
<dbReference type="AlphaFoldDB" id="A0A4Z1PFD4"/>
<comment type="caution">
    <text evidence="2">The sequence shown here is derived from an EMBL/GenBank/DDBJ whole genome shotgun (WGS) entry which is preliminary data.</text>
</comment>
<sequence length="701" mass="78404">MTGLLKTLLRPLRNLVVSSSPPETAQTREEREIERNVARMRGFTYLKSMDEVLTWDEHEEEGRQRASLPLIRRPGSVSRGGGEESKRAKTMVIHDFGMAYHEYESSDRVVEIEAEDLPFALDSGQLQFCERFIYFAHYLVSCPPPGWIEWCHVNGVECLGTFIIEPQTSQGEMARIFERDERGGFVVAGVLGRMARWVGFEGWIVNIEGTFGEEDWEVGSMVGFLEELKGYDAVTITNRISHQNALTPANLPFVLASSAFLTNYTWNPSSISSFLSLAHQHDLDSQNIFFGIDIWAQNRPHSFLHPRLTWPLFNGGGTNTGFAVKKCAEMGVSAGLFAPGWCWEHFSSTADRRKVEGSLWRGVELDESVKCDCKPGFWGGDVHRTWEYLGNGVTRWAEQSVVGSESGFWTVFERAFGVVANENGEKSIISQLAAQGIMPVRGEIGEKKDIWWTINDEKPGILSVVAAASSDEETGQRYLKLYNLGVRVEEDTRLVVRYHRPHSSLPKSISFLLKIHVSSGETEELIPLPGADYKEDALCHTFSPTPSHDATITELGIVFSGNLAAEQDILQLTSLSIGSPTSFPRTSSIRITDVQIAICSREKWKHGRLSWSLSSFAEEPSRTDYWSRITGPIAYFEIRIDGAMIGRACGLNFVLPDVIVERWRSDGVAVDLCGVLFGGSRSERKRVWLGEAVISSLRTPL</sequence>
<dbReference type="Proteomes" id="UP000298493">
    <property type="component" value="Unassembled WGS sequence"/>
</dbReference>